<gene>
    <name evidence="2" type="ORF">EDC64_10897</name>
</gene>
<proteinExistence type="predicted"/>
<dbReference type="EMBL" id="SMAI01000008">
    <property type="protein sequence ID" value="TCT03931.1"/>
    <property type="molecule type" value="Genomic_DNA"/>
</dbReference>
<evidence type="ECO:0000313" key="3">
    <source>
        <dbReference type="Proteomes" id="UP000294664"/>
    </source>
</evidence>
<keyword evidence="3" id="KW-1185">Reference proteome</keyword>
<dbReference type="OrthoDB" id="5402150at2"/>
<organism evidence="2 3">
    <name type="scientific">Aquabacter spiritensis</name>
    <dbReference type="NCBI Taxonomy" id="933073"/>
    <lineage>
        <taxon>Bacteria</taxon>
        <taxon>Pseudomonadati</taxon>
        <taxon>Pseudomonadota</taxon>
        <taxon>Alphaproteobacteria</taxon>
        <taxon>Hyphomicrobiales</taxon>
        <taxon>Xanthobacteraceae</taxon>
        <taxon>Aquabacter</taxon>
    </lineage>
</organism>
<comment type="caution">
    <text evidence="2">The sequence shown here is derived from an EMBL/GenBank/DDBJ whole genome shotgun (WGS) entry which is preliminary data.</text>
</comment>
<evidence type="ECO:0000259" key="1">
    <source>
        <dbReference type="Pfam" id="PF05099"/>
    </source>
</evidence>
<dbReference type="InterPro" id="IPR029024">
    <property type="entry name" value="TerB-like"/>
</dbReference>
<sequence length="160" mass="17771">MFRALSDFITEITGGHRDANAFEPNDYRLAAAVLLVHVMAIDGAVTDVERDIVGRILADRFSLSAADTSALVELAIARDAEAVDLYAFTSVLNRALDDEGRRRVVEMMFEVAYADGGLTEFEDNLVWRAAELLNIGARERVQIRREVREEAEGDLGPRDD</sequence>
<protein>
    <submittedName>
        <fullName evidence="2">Putative tellurite resistance protein B-like protein</fullName>
    </submittedName>
</protein>
<feature type="domain" description="Co-chaperone DjlA N-terminal" evidence="1">
    <location>
        <begin position="28"/>
        <end position="144"/>
    </location>
</feature>
<evidence type="ECO:0000313" key="2">
    <source>
        <dbReference type="EMBL" id="TCT03931.1"/>
    </source>
</evidence>
<dbReference type="SUPFAM" id="SSF158682">
    <property type="entry name" value="TerB-like"/>
    <property type="match status" value="1"/>
</dbReference>
<dbReference type="InterPro" id="IPR007791">
    <property type="entry name" value="DjlA_N"/>
</dbReference>
<accession>A0A4R3LTZ2</accession>
<dbReference type="RefSeq" id="WP_132032224.1">
    <property type="nucleotide sequence ID" value="NZ_SMAI01000008.1"/>
</dbReference>
<dbReference type="AlphaFoldDB" id="A0A4R3LTZ2"/>
<dbReference type="Pfam" id="PF05099">
    <property type="entry name" value="TerB"/>
    <property type="match status" value="1"/>
</dbReference>
<dbReference type="Proteomes" id="UP000294664">
    <property type="component" value="Unassembled WGS sequence"/>
</dbReference>
<dbReference type="Gene3D" id="1.10.3680.10">
    <property type="entry name" value="TerB-like"/>
    <property type="match status" value="1"/>
</dbReference>
<reference evidence="2 3" key="1">
    <citation type="submission" date="2019-03" db="EMBL/GenBank/DDBJ databases">
        <title>Genomic Encyclopedia of Type Strains, Phase IV (KMG-IV): sequencing the most valuable type-strain genomes for metagenomic binning, comparative biology and taxonomic classification.</title>
        <authorList>
            <person name="Goeker M."/>
        </authorList>
    </citation>
    <scope>NUCLEOTIDE SEQUENCE [LARGE SCALE GENOMIC DNA]</scope>
    <source>
        <strain evidence="2 3">DSM 9035</strain>
    </source>
</reference>
<name>A0A4R3LTZ2_9HYPH</name>
<dbReference type="CDD" id="cd07313">
    <property type="entry name" value="terB_like_2"/>
    <property type="match status" value="1"/>
</dbReference>